<name>A0A9D2G5S5_9FIRM</name>
<sequence>MDIKTLLQELTPEEKAYLVAGQNFMCTASVERLNIPALSMSDGPHGLRKQAAGGDNGVMGSEPATSFPTAATVASGWDPENARKVGEGIAAECRHYGVHVILGPGVNIKRDPLCGRNFEYYSEDPFLASEMGIGEVEGVQAQGVGVSLKHFALNNAEDHRFAGNSVCDERAAREIYLRAFERVVKKAKPATLMCAYNAINGTFCSENEWLLTDVLRKEWGFDGLVMTDWGATHDRVASLKAGLDLEMPGNTAYCRELILKALEDGSLDMQTLNKAVGNVLRLVERYAVGAEQKDADFEAHHALAAEIAADCAVLLKNDGTLPLKADDGKLLVVGEMFEKMRYQGAGSSMINPTKITSPKQAFDEKGIAYTYLSGYREDGENAPELRQAALEAAKEHDRILIFAGLDDMTEGEGYDRENMRLPQPQLDLIDALTATGKPVAVVLFGGSPMELPFADRVNAILDMYLPGQNGGTACCELLFGEKNPAGRLAETWPMTYADVPFGDVFSKKINEVYKESVFVGYRYYTSAEKQVRYPFGYGLSYTTFAYTASPAVVNGGVVSVTCGVTNTGDRAGSAVLQLYVSSPEGGIPRPKKELRAFQKVRLAAGESKEIALSFPVEDLKDFIPGKGWKLFGGTYTVHVATDVLTDIASFPVAIEGEAPADDKRFYGAKEVPFVTDERFEAMSGLTIPKEPEATPFTFLTRFIDMQVTPSGKAIYDQMQTPSTQLLAAAKQMPEGEEKLSKLKGAVFLKRIIDTSSLLSLVMNSGGAFPYEAAQYMLGVANGEIDPSAPPA</sequence>
<evidence type="ECO:0000256" key="2">
    <source>
        <dbReference type="ARBA" id="ARBA00022801"/>
    </source>
</evidence>
<organism evidence="6 7">
    <name type="scientific">Candidatus Gallimonas intestinavium</name>
    <dbReference type="NCBI Taxonomy" id="2838603"/>
    <lineage>
        <taxon>Bacteria</taxon>
        <taxon>Bacillati</taxon>
        <taxon>Bacillota</taxon>
        <taxon>Clostridia</taxon>
        <taxon>Candidatus Gallimonas</taxon>
    </lineage>
</organism>
<dbReference type="PANTHER" id="PTHR42715:SF10">
    <property type="entry name" value="BETA-GLUCOSIDASE"/>
    <property type="match status" value="1"/>
</dbReference>
<accession>A0A9D2G5S5</accession>
<dbReference type="Pfam" id="PF14310">
    <property type="entry name" value="Fn3-like"/>
    <property type="match status" value="1"/>
</dbReference>
<reference evidence="6" key="2">
    <citation type="submission" date="2021-04" db="EMBL/GenBank/DDBJ databases">
        <authorList>
            <person name="Gilroy R."/>
        </authorList>
    </citation>
    <scope>NUCLEOTIDE SEQUENCE</scope>
    <source>
        <strain evidence="6">ChiW7-2402</strain>
    </source>
</reference>
<dbReference type="InterPro" id="IPR002772">
    <property type="entry name" value="Glyco_hydro_3_C"/>
</dbReference>
<comment type="caution">
    <text evidence="6">The sequence shown here is derived from an EMBL/GenBank/DDBJ whole genome shotgun (WGS) entry which is preliminary data.</text>
</comment>
<dbReference type="SMART" id="SM01217">
    <property type="entry name" value="Fn3_like"/>
    <property type="match status" value="1"/>
</dbReference>
<dbReference type="GO" id="GO:0005975">
    <property type="term" value="P:carbohydrate metabolic process"/>
    <property type="evidence" value="ECO:0007669"/>
    <property type="project" value="InterPro"/>
</dbReference>
<evidence type="ECO:0000313" key="6">
    <source>
        <dbReference type="EMBL" id="HIZ72821.1"/>
    </source>
</evidence>
<feature type="domain" description="Fibronectin type III-like" evidence="5">
    <location>
        <begin position="574"/>
        <end position="643"/>
    </location>
</feature>
<evidence type="ECO:0000256" key="4">
    <source>
        <dbReference type="RuleBase" id="RU361161"/>
    </source>
</evidence>
<gene>
    <name evidence="6" type="ORF">H9964_04500</name>
</gene>
<evidence type="ECO:0000259" key="5">
    <source>
        <dbReference type="SMART" id="SM01217"/>
    </source>
</evidence>
<dbReference type="SUPFAM" id="SSF52279">
    <property type="entry name" value="Beta-D-glucan exohydrolase, C-terminal domain"/>
    <property type="match status" value="1"/>
</dbReference>
<keyword evidence="3" id="KW-0119">Carbohydrate metabolism</keyword>
<dbReference type="PROSITE" id="PS00775">
    <property type="entry name" value="GLYCOSYL_HYDROL_F3"/>
    <property type="match status" value="1"/>
</dbReference>
<dbReference type="InterPro" id="IPR017853">
    <property type="entry name" value="GH"/>
</dbReference>
<dbReference type="AlphaFoldDB" id="A0A9D2G5S5"/>
<dbReference type="Pfam" id="PF01915">
    <property type="entry name" value="Glyco_hydro_3_C"/>
    <property type="match status" value="1"/>
</dbReference>
<dbReference type="EMBL" id="DXBB01000064">
    <property type="protein sequence ID" value="HIZ72821.1"/>
    <property type="molecule type" value="Genomic_DNA"/>
</dbReference>
<dbReference type="Gene3D" id="3.40.50.1700">
    <property type="entry name" value="Glycoside hydrolase family 3 C-terminal domain"/>
    <property type="match status" value="1"/>
</dbReference>
<protein>
    <submittedName>
        <fullName evidence="6">Glycoside hydrolase family 3 C-terminal domain-containing protein</fullName>
    </submittedName>
</protein>
<comment type="similarity">
    <text evidence="1 4">Belongs to the glycosyl hydrolase 3 family.</text>
</comment>
<evidence type="ECO:0000256" key="3">
    <source>
        <dbReference type="ARBA" id="ARBA00023277"/>
    </source>
</evidence>
<dbReference type="InterPro" id="IPR026891">
    <property type="entry name" value="Fn3-like"/>
</dbReference>
<dbReference type="InterPro" id="IPR019800">
    <property type="entry name" value="Glyco_hydro_3_AS"/>
</dbReference>
<dbReference type="PANTHER" id="PTHR42715">
    <property type="entry name" value="BETA-GLUCOSIDASE"/>
    <property type="match status" value="1"/>
</dbReference>
<proteinExistence type="inferred from homology"/>
<dbReference type="Gene3D" id="3.20.20.300">
    <property type="entry name" value="Glycoside hydrolase, family 3, N-terminal domain"/>
    <property type="match status" value="1"/>
</dbReference>
<dbReference type="PRINTS" id="PR00133">
    <property type="entry name" value="GLHYDRLASE3"/>
</dbReference>
<reference evidence="6" key="1">
    <citation type="journal article" date="2021" name="PeerJ">
        <title>Extensive microbial diversity within the chicken gut microbiome revealed by metagenomics and culture.</title>
        <authorList>
            <person name="Gilroy R."/>
            <person name="Ravi A."/>
            <person name="Getino M."/>
            <person name="Pursley I."/>
            <person name="Horton D.L."/>
            <person name="Alikhan N.F."/>
            <person name="Baker D."/>
            <person name="Gharbi K."/>
            <person name="Hall N."/>
            <person name="Watson M."/>
            <person name="Adriaenssens E.M."/>
            <person name="Foster-Nyarko E."/>
            <person name="Jarju S."/>
            <person name="Secka A."/>
            <person name="Antonio M."/>
            <person name="Oren A."/>
            <person name="Chaudhuri R.R."/>
            <person name="La Ragione R."/>
            <person name="Hildebrand F."/>
            <person name="Pallen M.J."/>
        </authorList>
    </citation>
    <scope>NUCLEOTIDE SEQUENCE</scope>
    <source>
        <strain evidence="6">ChiW7-2402</strain>
    </source>
</reference>
<evidence type="ECO:0000313" key="7">
    <source>
        <dbReference type="Proteomes" id="UP000824102"/>
    </source>
</evidence>
<keyword evidence="4" id="KW-0326">Glycosidase</keyword>
<dbReference type="SUPFAM" id="SSF51445">
    <property type="entry name" value="(Trans)glycosidases"/>
    <property type="match status" value="1"/>
</dbReference>
<keyword evidence="2 4" id="KW-0378">Hydrolase</keyword>
<dbReference type="Pfam" id="PF00933">
    <property type="entry name" value="Glyco_hydro_3"/>
    <property type="match status" value="1"/>
</dbReference>
<dbReference type="Gene3D" id="2.60.40.10">
    <property type="entry name" value="Immunoglobulins"/>
    <property type="match status" value="1"/>
</dbReference>
<dbReference type="InterPro" id="IPR036881">
    <property type="entry name" value="Glyco_hydro_3_C_sf"/>
</dbReference>
<dbReference type="InterPro" id="IPR050288">
    <property type="entry name" value="Cellulose_deg_GH3"/>
</dbReference>
<dbReference type="InterPro" id="IPR001764">
    <property type="entry name" value="Glyco_hydro_3_N"/>
</dbReference>
<dbReference type="GO" id="GO:0004553">
    <property type="term" value="F:hydrolase activity, hydrolyzing O-glycosyl compounds"/>
    <property type="evidence" value="ECO:0007669"/>
    <property type="project" value="InterPro"/>
</dbReference>
<evidence type="ECO:0000256" key="1">
    <source>
        <dbReference type="ARBA" id="ARBA00005336"/>
    </source>
</evidence>
<dbReference type="Proteomes" id="UP000824102">
    <property type="component" value="Unassembled WGS sequence"/>
</dbReference>
<dbReference type="InterPro" id="IPR013783">
    <property type="entry name" value="Ig-like_fold"/>
</dbReference>
<dbReference type="InterPro" id="IPR036962">
    <property type="entry name" value="Glyco_hydro_3_N_sf"/>
</dbReference>